<dbReference type="SUPFAM" id="SSF57667">
    <property type="entry name" value="beta-beta-alpha zinc fingers"/>
    <property type="match status" value="2"/>
</dbReference>
<dbReference type="EMBL" id="JACGCM010001026">
    <property type="protein sequence ID" value="KAF6162467.1"/>
    <property type="molecule type" value="Genomic_DNA"/>
</dbReference>
<dbReference type="AlphaFoldDB" id="A0A7J7N5Q4"/>
<dbReference type="PANTHER" id="PTHR47487:SF8">
    <property type="entry name" value="OS08G0270900 PROTEIN"/>
    <property type="match status" value="1"/>
</dbReference>
<protein>
    <recommendedName>
        <fullName evidence="2">C2H2-type domain-containing protein</fullName>
    </recommendedName>
</protein>
<keyword evidence="4" id="KW-1185">Reference proteome</keyword>
<dbReference type="Gene3D" id="3.30.160.60">
    <property type="entry name" value="Classic Zinc Finger"/>
    <property type="match status" value="2"/>
</dbReference>
<dbReference type="OrthoDB" id="10009287at2759"/>
<dbReference type="PANTHER" id="PTHR47487">
    <property type="entry name" value="OS06G0651300 PROTEIN-RELATED"/>
    <property type="match status" value="1"/>
</dbReference>
<feature type="compositionally biased region" description="Polar residues" evidence="1">
    <location>
        <begin position="405"/>
        <end position="414"/>
    </location>
</feature>
<reference evidence="3 4" key="1">
    <citation type="journal article" date="2020" name="IScience">
        <title>Genome Sequencing of the Endangered Kingdonia uniflora (Circaeasteraceae, Ranunculales) Reveals Potential Mechanisms of Evolutionary Specialization.</title>
        <authorList>
            <person name="Sun Y."/>
            <person name="Deng T."/>
            <person name="Zhang A."/>
            <person name="Moore M.J."/>
            <person name="Landis J.B."/>
            <person name="Lin N."/>
            <person name="Zhang H."/>
            <person name="Zhang X."/>
            <person name="Huang J."/>
            <person name="Zhang X."/>
            <person name="Sun H."/>
            <person name="Wang H."/>
        </authorList>
    </citation>
    <scope>NUCLEOTIDE SEQUENCE [LARGE SCALE GENOMIC DNA]</scope>
    <source>
        <strain evidence="3">TB1705</strain>
        <tissue evidence="3">Leaf</tissue>
    </source>
</reference>
<accession>A0A7J7N5Q4</accession>
<dbReference type="InterPro" id="IPR003604">
    <property type="entry name" value="Matrin/U1-like-C_Znf_C2H2"/>
</dbReference>
<organism evidence="3 4">
    <name type="scientific">Kingdonia uniflora</name>
    <dbReference type="NCBI Taxonomy" id="39325"/>
    <lineage>
        <taxon>Eukaryota</taxon>
        <taxon>Viridiplantae</taxon>
        <taxon>Streptophyta</taxon>
        <taxon>Embryophyta</taxon>
        <taxon>Tracheophyta</taxon>
        <taxon>Spermatophyta</taxon>
        <taxon>Magnoliopsida</taxon>
        <taxon>Ranunculales</taxon>
        <taxon>Circaeasteraceae</taxon>
        <taxon>Kingdonia</taxon>
    </lineage>
</organism>
<feature type="compositionally biased region" description="Acidic residues" evidence="1">
    <location>
        <begin position="465"/>
        <end position="475"/>
    </location>
</feature>
<evidence type="ECO:0000259" key="2">
    <source>
        <dbReference type="PROSITE" id="PS00028"/>
    </source>
</evidence>
<dbReference type="Proteomes" id="UP000541444">
    <property type="component" value="Unassembled WGS sequence"/>
</dbReference>
<feature type="region of interest" description="Disordered" evidence="1">
    <location>
        <begin position="385"/>
        <end position="423"/>
    </location>
</feature>
<evidence type="ECO:0000256" key="1">
    <source>
        <dbReference type="SAM" id="MobiDB-lite"/>
    </source>
</evidence>
<dbReference type="InterPro" id="IPR013087">
    <property type="entry name" value="Znf_C2H2_type"/>
</dbReference>
<evidence type="ECO:0000313" key="3">
    <source>
        <dbReference type="EMBL" id="KAF6162467.1"/>
    </source>
</evidence>
<dbReference type="GO" id="GO:0008270">
    <property type="term" value="F:zinc ion binding"/>
    <property type="evidence" value="ECO:0007669"/>
    <property type="project" value="InterPro"/>
</dbReference>
<dbReference type="GO" id="GO:0003676">
    <property type="term" value="F:nucleic acid binding"/>
    <property type="evidence" value="ECO:0007669"/>
    <property type="project" value="InterPro"/>
</dbReference>
<gene>
    <name evidence="3" type="ORF">GIB67_026305</name>
</gene>
<dbReference type="PROSITE" id="PS00028">
    <property type="entry name" value="ZINC_FINGER_C2H2_1"/>
    <property type="match status" value="1"/>
</dbReference>
<comment type="caution">
    <text evidence="3">The sequence shown here is derived from an EMBL/GenBank/DDBJ whole genome shotgun (WGS) entry which is preliminary data.</text>
</comment>
<feature type="region of interest" description="Disordered" evidence="1">
    <location>
        <begin position="457"/>
        <end position="505"/>
    </location>
</feature>
<feature type="domain" description="C2H2-type" evidence="2">
    <location>
        <begin position="257"/>
        <end position="279"/>
    </location>
</feature>
<evidence type="ECO:0000313" key="4">
    <source>
        <dbReference type="Proteomes" id="UP000541444"/>
    </source>
</evidence>
<proteinExistence type="predicted"/>
<dbReference type="Pfam" id="PF12874">
    <property type="entry name" value="zf-met"/>
    <property type="match status" value="2"/>
</dbReference>
<name>A0A7J7N5Q4_9MAGN</name>
<sequence>MEFNFPHPMHLRANMVSRFDPMEEAIQRAIEKEEIRVREMMRRRELEAEVRRDLAMEGFPLSLPNQLVWSDHRVSPHFLHHQPNGYSLFSRRAELLAPSSSSSPFLLRRPDIATISPEAGRMSAEAQDGDVSNEIAEKKVAILVKPPISDVAGKKRKIIEIGGASGSLSMGVPKKNNPQKKWICALCQVITSCEQSLDDHYNGRKHKNKEALQRDVKIKATDIGSSSKPQSDKTEKPIMLGETGVGNARTRRFPFWCEDCNIGCNSRKVLNIHKKGRRHIAMISSTCGNEQSTVKDGNAESEVDGSEEVAETVKEVAITKESPEDVDDKVDGGGEVEEATKLFFGRQAEKGTRQVATTNEKFEYAEIEVDGGGVVTGETKEVATTNEDGEVDGGGGYVEKPTEEVATTNTNSKNADVEVDGGGVVAEATKEVATTMENPEHKGDEVDGGAEVETKELETTNENLENADDDGEVAEATEQVVETKGNAEDANGKADGGGEVPEATN</sequence>
<feature type="region of interest" description="Disordered" evidence="1">
    <location>
        <begin position="433"/>
        <end position="452"/>
    </location>
</feature>
<dbReference type="InterPro" id="IPR036236">
    <property type="entry name" value="Znf_C2H2_sf"/>
</dbReference>
<dbReference type="SMART" id="SM00451">
    <property type="entry name" value="ZnF_U1"/>
    <property type="match status" value="2"/>
</dbReference>